<sequence length="93" mass="10604">MKLTDQEIAEQLRQLPGWRREKDTITKTFRFSAYMDGIRFVQQVAEAAETLNHHPDLTIGYCAVTVSLTTHDSGGITQKDFTLARQIESIHIL</sequence>
<dbReference type="OrthoDB" id="9800108at2"/>
<evidence type="ECO:0000256" key="3">
    <source>
        <dbReference type="ARBA" id="ARBA00023239"/>
    </source>
</evidence>
<dbReference type="Proteomes" id="UP000199695">
    <property type="component" value="Unassembled WGS sequence"/>
</dbReference>
<dbReference type="PANTHER" id="PTHR12599:SF0">
    <property type="entry name" value="PTERIN-4-ALPHA-CARBINOLAMINE DEHYDRATASE"/>
    <property type="match status" value="1"/>
</dbReference>
<comment type="similarity">
    <text evidence="2 4">Belongs to the pterin-4-alpha-carbinolamine dehydratase family.</text>
</comment>
<dbReference type="GO" id="GO:0006729">
    <property type="term" value="P:tetrahydrobiopterin biosynthetic process"/>
    <property type="evidence" value="ECO:0007669"/>
    <property type="project" value="InterPro"/>
</dbReference>
<organism evidence="5 6">
    <name type="scientific">Lihuaxuella thermophila</name>
    <dbReference type="NCBI Taxonomy" id="1173111"/>
    <lineage>
        <taxon>Bacteria</taxon>
        <taxon>Bacillati</taxon>
        <taxon>Bacillota</taxon>
        <taxon>Bacilli</taxon>
        <taxon>Bacillales</taxon>
        <taxon>Thermoactinomycetaceae</taxon>
        <taxon>Lihuaxuella</taxon>
    </lineage>
</organism>
<dbReference type="SUPFAM" id="SSF55248">
    <property type="entry name" value="PCD-like"/>
    <property type="match status" value="1"/>
</dbReference>
<dbReference type="CDD" id="cd00488">
    <property type="entry name" value="PCD_DCoH"/>
    <property type="match status" value="1"/>
</dbReference>
<dbReference type="NCBIfam" id="NF002017">
    <property type="entry name" value="PRK00823.1-2"/>
    <property type="match status" value="1"/>
</dbReference>
<name>A0A1H8DGB0_9BACL</name>
<reference evidence="5 6" key="1">
    <citation type="submission" date="2016-10" db="EMBL/GenBank/DDBJ databases">
        <authorList>
            <person name="de Groot N.N."/>
        </authorList>
    </citation>
    <scope>NUCLEOTIDE SEQUENCE [LARGE SCALE GENOMIC DNA]</scope>
    <source>
        <strain evidence="5 6">DSM 46701</strain>
    </source>
</reference>
<dbReference type="InterPro" id="IPR001533">
    <property type="entry name" value="Pterin_deHydtase"/>
</dbReference>
<dbReference type="RefSeq" id="WP_089966789.1">
    <property type="nucleotide sequence ID" value="NZ_FOCQ01000005.1"/>
</dbReference>
<comment type="catalytic activity">
    <reaction evidence="1 4">
        <text>(4aS,6R)-4a-hydroxy-L-erythro-5,6,7,8-tetrahydrobiopterin = (6R)-L-erythro-6,7-dihydrobiopterin + H2O</text>
        <dbReference type="Rhea" id="RHEA:11920"/>
        <dbReference type="ChEBI" id="CHEBI:15377"/>
        <dbReference type="ChEBI" id="CHEBI:15642"/>
        <dbReference type="ChEBI" id="CHEBI:43120"/>
        <dbReference type="EC" id="4.2.1.96"/>
    </reaction>
</comment>
<gene>
    <name evidence="5" type="ORF">SAMN05444955_105170</name>
</gene>
<proteinExistence type="inferred from homology"/>
<dbReference type="EMBL" id="FOCQ01000005">
    <property type="protein sequence ID" value="SEN06342.1"/>
    <property type="molecule type" value="Genomic_DNA"/>
</dbReference>
<dbReference type="EC" id="4.2.1.96" evidence="4"/>
<dbReference type="GO" id="GO:0008124">
    <property type="term" value="F:4-alpha-hydroxytetrahydrobiopterin dehydratase activity"/>
    <property type="evidence" value="ECO:0007669"/>
    <property type="project" value="UniProtKB-UniRule"/>
</dbReference>
<protein>
    <recommendedName>
        <fullName evidence="4">Putative pterin-4-alpha-carbinolamine dehydratase</fullName>
        <shortName evidence="4">PHS</shortName>
        <ecNumber evidence="4">4.2.1.96</ecNumber>
    </recommendedName>
    <alternativeName>
        <fullName evidence="4">4-alpha-hydroxy-tetrahydropterin dehydratase</fullName>
    </alternativeName>
    <alternativeName>
        <fullName evidence="4">Pterin carbinolamine dehydratase</fullName>
        <shortName evidence="4">PCD</shortName>
    </alternativeName>
</protein>
<dbReference type="AlphaFoldDB" id="A0A1H8DGB0"/>
<evidence type="ECO:0000256" key="4">
    <source>
        <dbReference type="HAMAP-Rule" id="MF_00434"/>
    </source>
</evidence>
<evidence type="ECO:0000313" key="6">
    <source>
        <dbReference type="Proteomes" id="UP000199695"/>
    </source>
</evidence>
<keyword evidence="6" id="KW-1185">Reference proteome</keyword>
<dbReference type="Pfam" id="PF01329">
    <property type="entry name" value="Pterin_4a"/>
    <property type="match status" value="1"/>
</dbReference>
<keyword evidence="3 4" id="KW-0456">Lyase</keyword>
<dbReference type="HAMAP" id="MF_00434">
    <property type="entry name" value="Pterin_4_alpha"/>
    <property type="match status" value="1"/>
</dbReference>
<evidence type="ECO:0000256" key="2">
    <source>
        <dbReference type="ARBA" id="ARBA00006472"/>
    </source>
</evidence>
<accession>A0A1H8DGB0</accession>
<dbReference type="STRING" id="1173111.SAMN05444955_105170"/>
<dbReference type="PANTHER" id="PTHR12599">
    <property type="entry name" value="PTERIN-4-ALPHA-CARBINOLAMINE DEHYDRATASE"/>
    <property type="match status" value="1"/>
</dbReference>
<evidence type="ECO:0000313" key="5">
    <source>
        <dbReference type="EMBL" id="SEN06342.1"/>
    </source>
</evidence>
<dbReference type="InterPro" id="IPR036428">
    <property type="entry name" value="PCD_sf"/>
</dbReference>
<evidence type="ECO:0000256" key="1">
    <source>
        <dbReference type="ARBA" id="ARBA00001554"/>
    </source>
</evidence>
<dbReference type="Gene3D" id="3.30.1360.20">
    <property type="entry name" value="Transcriptional coactivator/pterin dehydratase"/>
    <property type="match status" value="1"/>
</dbReference>